<dbReference type="KEGG" id="rba:RB11146"/>
<dbReference type="InParanoid" id="Q7UJP7"/>
<dbReference type="eggNOG" id="COG0412">
    <property type="taxonomic scope" value="Bacteria"/>
</dbReference>
<name>Q7UJP7_RHOBA</name>
<dbReference type="ESTHER" id="rhoba-q7ujp7">
    <property type="family name" value="Dienelactone_hydrolase"/>
</dbReference>
<dbReference type="STRING" id="243090.RB11146"/>
<dbReference type="Pfam" id="PF01738">
    <property type="entry name" value="DLH"/>
    <property type="match status" value="1"/>
</dbReference>
<proteinExistence type="predicted"/>
<keyword evidence="3" id="KW-1185">Reference proteome</keyword>
<dbReference type="PANTHER" id="PTHR46623">
    <property type="entry name" value="CARBOXYMETHYLENEBUTENOLIDASE-RELATED"/>
    <property type="match status" value="1"/>
</dbReference>
<dbReference type="InterPro" id="IPR002925">
    <property type="entry name" value="Dienelactn_hydro"/>
</dbReference>
<keyword evidence="2" id="KW-0378">Hydrolase</keyword>
<dbReference type="Gene3D" id="3.40.50.1820">
    <property type="entry name" value="alpha/beta hydrolase"/>
    <property type="match status" value="1"/>
</dbReference>
<dbReference type="InterPro" id="IPR029058">
    <property type="entry name" value="AB_hydrolase_fold"/>
</dbReference>
<dbReference type="SUPFAM" id="SSF53474">
    <property type="entry name" value="alpha/beta-Hydrolases"/>
    <property type="match status" value="1"/>
</dbReference>
<dbReference type="EnsemblBacteria" id="CAD77185">
    <property type="protein sequence ID" value="CAD77185"/>
    <property type="gene ID" value="RB11146"/>
</dbReference>
<feature type="domain" description="Dienelactone hydrolase" evidence="1">
    <location>
        <begin position="66"/>
        <end position="289"/>
    </location>
</feature>
<evidence type="ECO:0000313" key="2">
    <source>
        <dbReference type="EMBL" id="CAD77185.1"/>
    </source>
</evidence>
<dbReference type="EMBL" id="BX294152">
    <property type="protein sequence ID" value="CAD77185.1"/>
    <property type="molecule type" value="Genomic_DNA"/>
</dbReference>
<dbReference type="OrthoDB" id="9787933at2"/>
<accession>Q7UJP7</accession>
<gene>
    <name evidence="2" type="ordered locus">RB11146</name>
</gene>
<dbReference type="InterPro" id="IPR051049">
    <property type="entry name" value="Dienelactone_hydrolase-like"/>
</dbReference>
<organism evidence="2 3">
    <name type="scientific">Rhodopirellula baltica (strain DSM 10527 / NCIMB 13988 / SH1)</name>
    <dbReference type="NCBI Taxonomy" id="243090"/>
    <lineage>
        <taxon>Bacteria</taxon>
        <taxon>Pseudomonadati</taxon>
        <taxon>Planctomycetota</taxon>
        <taxon>Planctomycetia</taxon>
        <taxon>Pirellulales</taxon>
        <taxon>Pirellulaceae</taxon>
        <taxon>Rhodopirellula</taxon>
    </lineage>
</organism>
<protein>
    <submittedName>
        <fullName evidence="2">Hydrolase</fullName>
    </submittedName>
</protein>
<dbReference type="GO" id="GO:0016787">
    <property type="term" value="F:hydrolase activity"/>
    <property type="evidence" value="ECO:0007669"/>
    <property type="project" value="UniProtKB-KW"/>
</dbReference>
<evidence type="ECO:0000259" key="1">
    <source>
        <dbReference type="Pfam" id="PF01738"/>
    </source>
</evidence>
<sequence length="291" mass="31611">MPHRTVEPTMCDQDHFEEDLKKYSRRDMGTFAAAGIGAAMMLSRVANAAEVSEQDVEIETPDGKCDAYFVSPSAGTHAAVLIWPDIFGLRSAFRQMGKRLAESGYSVLVVNPFYRQQKAPTAANGANTSIADVRPLARSLTPETHTTDAKAFVAWLDKQSQVDTSKPIGTTGYCMGGPIVFRTAAAVPDRIGAAATFHGGGLVSDGDDSPHRLIPKMKADFLIAIAENDDQRDPEAKSVLKESFDEADLDSEIEVYPAGHGWCPPDTRVHNPEQAEKAWSRMLALFENALV</sequence>
<dbReference type="AlphaFoldDB" id="Q7UJP7"/>
<dbReference type="Proteomes" id="UP000001025">
    <property type="component" value="Chromosome"/>
</dbReference>
<dbReference type="PANTHER" id="PTHR46623:SF10">
    <property type="entry name" value="CARBOXYMETHYLENEBUTENOLIDASE HOMOLOG"/>
    <property type="match status" value="1"/>
</dbReference>
<reference evidence="2 3" key="1">
    <citation type="journal article" date="2003" name="Proc. Natl. Acad. Sci. U.S.A.">
        <title>Complete genome sequence of the marine planctomycete Pirellula sp. strain 1.</title>
        <authorList>
            <person name="Gloeckner F.O."/>
            <person name="Kube M."/>
            <person name="Bauer M."/>
            <person name="Teeling H."/>
            <person name="Lombardot T."/>
            <person name="Ludwig W."/>
            <person name="Gade D."/>
            <person name="Beck A."/>
            <person name="Borzym K."/>
            <person name="Heitmann K."/>
            <person name="Rabus R."/>
            <person name="Schlesner H."/>
            <person name="Amann R."/>
            <person name="Reinhardt R."/>
        </authorList>
    </citation>
    <scope>NUCLEOTIDE SEQUENCE [LARGE SCALE GENOMIC DNA]</scope>
    <source>
        <strain evidence="3">DSM 10527 / NCIMB 13988 / SH1</strain>
    </source>
</reference>
<dbReference type="HOGENOM" id="CLU_054590_7_3_0"/>
<evidence type="ECO:0000313" key="3">
    <source>
        <dbReference type="Proteomes" id="UP000001025"/>
    </source>
</evidence>
<dbReference type="PATRIC" id="fig|243090.15.peg.5390"/>